<gene>
    <name evidence="1" type="ORF">H4F90_12125</name>
</gene>
<dbReference type="Proteomes" id="UP000586093">
    <property type="component" value="Unassembled WGS sequence"/>
</dbReference>
<name>A0A839HLD2_9BURK</name>
<evidence type="ECO:0000313" key="1">
    <source>
        <dbReference type="EMBL" id="MBB1162726.1"/>
    </source>
</evidence>
<protein>
    <recommendedName>
        <fullName evidence="3">Nucleotidyltransferase</fullName>
    </recommendedName>
</protein>
<accession>A0A839HLD2</accession>
<keyword evidence="2" id="KW-1185">Reference proteome</keyword>
<comment type="caution">
    <text evidence="1">The sequence shown here is derived from an EMBL/GenBank/DDBJ whole genome shotgun (WGS) entry which is preliminary data.</text>
</comment>
<organism evidence="1 2">
    <name type="scientific">Aquariibacter albus</name>
    <dbReference type="NCBI Taxonomy" id="2759899"/>
    <lineage>
        <taxon>Bacteria</taxon>
        <taxon>Pseudomonadati</taxon>
        <taxon>Pseudomonadota</taxon>
        <taxon>Betaproteobacteria</taxon>
        <taxon>Burkholderiales</taxon>
        <taxon>Sphaerotilaceae</taxon>
        <taxon>Aquariibacter</taxon>
    </lineage>
</organism>
<evidence type="ECO:0008006" key="3">
    <source>
        <dbReference type="Google" id="ProtNLM"/>
    </source>
</evidence>
<proteinExistence type="predicted"/>
<dbReference type="EMBL" id="JACIVI010000004">
    <property type="protein sequence ID" value="MBB1162726.1"/>
    <property type="molecule type" value="Genomic_DNA"/>
</dbReference>
<evidence type="ECO:0000313" key="2">
    <source>
        <dbReference type="Proteomes" id="UP000586093"/>
    </source>
</evidence>
<dbReference type="RefSeq" id="WP_182665022.1">
    <property type="nucleotide sequence ID" value="NZ_JACIVI010000004.1"/>
</dbReference>
<sequence length="196" mass="21297">MDDALDAIAALAARYIVEEDLDHARAKRKAARSLGAEGAGLPSEAQIEAAVAEHLAIFHADTQPAELAALRALALVWMERLADFRPMLLGAVWRGTATRRSDIQLALYCEDGKACEIELLNQGLRYELGQHQGPRGTPVDVLRLMLPCPALGERVGLQLHILDRDDVRGALIPDRQGRSDRGDAAALRRLIDTAAP</sequence>
<dbReference type="AlphaFoldDB" id="A0A839HLD2"/>
<reference evidence="1 2" key="1">
    <citation type="submission" date="2020-08" db="EMBL/GenBank/DDBJ databases">
        <title>Aquariorum lacteus gen. nov., sp. nov., a new member of the family Comamonadaceae, isolated from freshwater aquarium.</title>
        <authorList>
            <person name="Chun S.-J."/>
        </authorList>
    </citation>
    <scope>NUCLEOTIDE SEQUENCE [LARGE SCALE GENOMIC DNA]</scope>
    <source>
        <strain evidence="1 2">SJAQ100</strain>
    </source>
</reference>